<dbReference type="OrthoDB" id="9886706at2"/>
<dbReference type="Pfam" id="PF07332">
    <property type="entry name" value="Phage_holin_3_6"/>
    <property type="match status" value="1"/>
</dbReference>
<keyword evidence="1" id="KW-0812">Transmembrane</keyword>
<name>A0A432MEJ8_9BACT</name>
<sequence length="157" mass="17056">MVHQKTLTFFGIEVPDSLQGSLTELGHDVCTLADLQVRLARADLAEAVEEARVPAIGLVIGLAVLVSCVPIALVGVAEGVVFAGWLPRFGAYLAVAGGFALVSGLVSWLCLRSVRKSGRAFERSREELRRNIDWVTRVISEGGSLRLRQPMAWTRSR</sequence>
<keyword evidence="1" id="KW-0472">Membrane</keyword>
<accession>A0A432MEJ8</accession>
<reference evidence="2 3" key="2">
    <citation type="submission" date="2019-01" db="EMBL/GenBank/DDBJ databases">
        <title>Tautonia sociabilis, a novel thermotolerant planctomycete of Isosphaeraceae family, isolated from a 4000 m deep subterranean habitat.</title>
        <authorList>
            <person name="Kovaleva O.L."/>
            <person name="Elcheninov A.G."/>
            <person name="Van Heerden E."/>
            <person name="Toshchakov S.V."/>
            <person name="Novikov A."/>
            <person name="Bonch-Osmolovskaya E.A."/>
            <person name="Kublanov I.V."/>
        </authorList>
    </citation>
    <scope>NUCLEOTIDE SEQUENCE [LARGE SCALE GENOMIC DNA]</scope>
    <source>
        <strain evidence="2 3">GM2012</strain>
    </source>
</reference>
<evidence type="ECO:0000256" key="1">
    <source>
        <dbReference type="SAM" id="Phobius"/>
    </source>
</evidence>
<dbReference type="Proteomes" id="UP000280296">
    <property type="component" value="Unassembled WGS sequence"/>
</dbReference>
<reference evidence="2 3" key="1">
    <citation type="submission" date="2018-12" db="EMBL/GenBank/DDBJ databases">
        <authorList>
            <person name="Toschakov S.V."/>
        </authorList>
    </citation>
    <scope>NUCLEOTIDE SEQUENCE [LARGE SCALE GENOMIC DNA]</scope>
    <source>
        <strain evidence="2 3">GM2012</strain>
    </source>
</reference>
<organism evidence="2 3">
    <name type="scientific">Tautonia sociabilis</name>
    <dbReference type="NCBI Taxonomy" id="2080755"/>
    <lineage>
        <taxon>Bacteria</taxon>
        <taxon>Pseudomonadati</taxon>
        <taxon>Planctomycetota</taxon>
        <taxon>Planctomycetia</taxon>
        <taxon>Isosphaerales</taxon>
        <taxon>Isosphaeraceae</taxon>
        <taxon>Tautonia</taxon>
    </lineage>
</organism>
<evidence type="ECO:0000313" key="3">
    <source>
        <dbReference type="Proteomes" id="UP000280296"/>
    </source>
</evidence>
<comment type="caution">
    <text evidence="2">The sequence shown here is derived from an EMBL/GenBank/DDBJ whole genome shotgun (WGS) entry which is preliminary data.</text>
</comment>
<dbReference type="EMBL" id="RYZH01000055">
    <property type="protein sequence ID" value="RUL83900.1"/>
    <property type="molecule type" value="Genomic_DNA"/>
</dbReference>
<keyword evidence="3" id="KW-1185">Reference proteome</keyword>
<dbReference type="AlphaFoldDB" id="A0A432MEJ8"/>
<feature type="transmembrane region" description="Helical" evidence="1">
    <location>
        <begin position="55"/>
        <end position="77"/>
    </location>
</feature>
<proteinExistence type="predicted"/>
<protein>
    <submittedName>
        <fullName evidence="2">Phage holin family protein</fullName>
    </submittedName>
</protein>
<evidence type="ECO:0000313" key="2">
    <source>
        <dbReference type="EMBL" id="RUL83900.1"/>
    </source>
</evidence>
<dbReference type="InterPro" id="IPR009937">
    <property type="entry name" value="Phage_holin_3_6"/>
</dbReference>
<gene>
    <name evidence="2" type="ORF">TsocGM_21480</name>
</gene>
<dbReference type="RefSeq" id="WP_126727516.1">
    <property type="nucleotide sequence ID" value="NZ_RYZH01000055.1"/>
</dbReference>
<keyword evidence="1" id="KW-1133">Transmembrane helix</keyword>
<feature type="transmembrane region" description="Helical" evidence="1">
    <location>
        <begin position="89"/>
        <end position="111"/>
    </location>
</feature>